<comment type="cofactor">
    <cofactor evidence="1">
        <name>Mg(2+)</name>
        <dbReference type="ChEBI" id="CHEBI:18420"/>
    </cofactor>
</comment>
<evidence type="ECO:0000256" key="8">
    <source>
        <dbReference type="ARBA" id="ARBA00022723"/>
    </source>
</evidence>
<keyword evidence="8" id="KW-0479">Metal-binding</keyword>
<evidence type="ECO:0000256" key="3">
    <source>
        <dbReference type="ARBA" id="ARBA00004496"/>
    </source>
</evidence>
<dbReference type="InterPro" id="IPR005146">
    <property type="entry name" value="B3/B4_tRNA-bd"/>
</dbReference>
<dbReference type="GO" id="GO:0005634">
    <property type="term" value="C:nucleus"/>
    <property type="evidence" value="ECO:0007669"/>
    <property type="project" value="UniProtKB-SubCell"/>
</dbReference>
<dbReference type="InterPro" id="IPR045864">
    <property type="entry name" value="aa-tRNA-synth_II/BPL/LPL"/>
</dbReference>
<dbReference type="SMART" id="SM00873">
    <property type="entry name" value="B3_4"/>
    <property type="match status" value="1"/>
</dbReference>
<keyword evidence="12" id="KW-0648">Protein biosynthesis</keyword>
<dbReference type="Pfam" id="PF17759">
    <property type="entry name" value="tRNA_synthFbeta"/>
    <property type="match status" value="2"/>
</dbReference>
<dbReference type="GO" id="GO:0003723">
    <property type="term" value="F:RNA binding"/>
    <property type="evidence" value="ECO:0007669"/>
    <property type="project" value="InterPro"/>
</dbReference>
<dbReference type="GO" id="GO:0003677">
    <property type="term" value="F:DNA binding"/>
    <property type="evidence" value="ECO:0007669"/>
    <property type="project" value="UniProtKB-KW"/>
</dbReference>
<comment type="similarity">
    <text evidence="4">Belongs to the phenylalanyl-tRNA synthetase beta subunit family. Type 2 subfamily.</text>
</comment>
<evidence type="ECO:0000256" key="10">
    <source>
        <dbReference type="ARBA" id="ARBA00022840"/>
    </source>
</evidence>
<gene>
    <name evidence="20" type="ORF">RHGRI_029245</name>
</gene>
<evidence type="ECO:0000256" key="14">
    <source>
        <dbReference type="ARBA" id="ARBA00023125"/>
    </source>
</evidence>
<dbReference type="Gene3D" id="3.50.40.10">
    <property type="entry name" value="Phenylalanyl-trna Synthetase, Chain B, domain 3"/>
    <property type="match status" value="1"/>
</dbReference>
<dbReference type="FunFam" id="3.50.40.10:FF:000002">
    <property type="entry name" value="phenylalanine--tRNA ligase beta subunit"/>
    <property type="match status" value="1"/>
</dbReference>
<dbReference type="Gene3D" id="2.40.330.10">
    <property type="entry name" value="DNA-binding pseudobarrel domain"/>
    <property type="match status" value="1"/>
</dbReference>
<dbReference type="PANTHER" id="PTHR10947">
    <property type="entry name" value="PHENYLALANYL-TRNA SYNTHETASE BETA CHAIN AND LEUCINE-RICH REPEAT-CONTAINING PROTEIN 47"/>
    <property type="match status" value="1"/>
</dbReference>
<name>A0AAV6IIT7_9ERIC</name>
<dbReference type="GO" id="GO:0005524">
    <property type="term" value="F:ATP binding"/>
    <property type="evidence" value="ECO:0007669"/>
    <property type="project" value="UniProtKB-KW"/>
</dbReference>
<keyword evidence="21" id="KW-1185">Reference proteome</keyword>
<keyword evidence="7" id="KW-0436">Ligase</keyword>
<dbReference type="InterPro" id="IPR041616">
    <property type="entry name" value="PheRS_beta_core"/>
</dbReference>
<comment type="caution">
    <text evidence="20">The sequence shown here is derived from an EMBL/GenBank/DDBJ whole genome shotgun (WGS) entry which is preliminary data.</text>
</comment>
<reference evidence="20" key="1">
    <citation type="submission" date="2020-08" db="EMBL/GenBank/DDBJ databases">
        <title>Plant Genome Project.</title>
        <authorList>
            <person name="Zhang R.-G."/>
        </authorList>
    </citation>
    <scope>NUCLEOTIDE SEQUENCE</scope>
    <source>
        <strain evidence="20">WSP0</strain>
        <tissue evidence="20">Leaf</tissue>
    </source>
</reference>
<evidence type="ECO:0000256" key="6">
    <source>
        <dbReference type="ARBA" id="ARBA00022490"/>
    </source>
</evidence>
<evidence type="ECO:0000256" key="16">
    <source>
        <dbReference type="ARBA" id="ARBA00023163"/>
    </source>
</evidence>
<protein>
    <recommendedName>
        <fullName evidence="5">phenylalanine--tRNA ligase</fullName>
        <ecNumber evidence="5">6.1.1.20</ecNumber>
    </recommendedName>
    <alternativeName>
        <fullName evidence="18">Phenylalanyl-tRNA synthetase beta subunit</fullName>
    </alternativeName>
</protein>
<dbReference type="GO" id="GO:0046872">
    <property type="term" value="F:metal ion binding"/>
    <property type="evidence" value="ECO:0007669"/>
    <property type="project" value="UniProtKB-KW"/>
</dbReference>
<keyword evidence="6" id="KW-0963">Cytoplasm</keyword>
<accession>A0AAV6IIT7</accession>
<keyword evidence="15" id="KW-0030">Aminoacyl-tRNA synthetase</keyword>
<dbReference type="EMBL" id="JACTNZ010000010">
    <property type="protein sequence ID" value="KAG5528486.1"/>
    <property type="molecule type" value="Genomic_DNA"/>
</dbReference>
<evidence type="ECO:0000256" key="17">
    <source>
        <dbReference type="ARBA" id="ARBA00023242"/>
    </source>
</evidence>
<evidence type="ECO:0000256" key="13">
    <source>
        <dbReference type="ARBA" id="ARBA00023015"/>
    </source>
</evidence>
<evidence type="ECO:0000313" key="20">
    <source>
        <dbReference type="EMBL" id="KAG5528486.1"/>
    </source>
</evidence>
<evidence type="ECO:0000256" key="18">
    <source>
        <dbReference type="ARBA" id="ARBA00033189"/>
    </source>
</evidence>
<keyword evidence="16" id="KW-0804">Transcription</keyword>
<keyword evidence="11" id="KW-0460">Magnesium</keyword>
<keyword evidence="10" id="KW-0067">ATP-binding</keyword>
<organism evidence="20 21">
    <name type="scientific">Rhododendron griersonianum</name>
    <dbReference type="NCBI Taxonomy" id="479676"/>
    <lineage>
        <taxon>Eukaryota</taxon>
        <taxon>Viridiplantae</taxon>
        <taxon>Streptophyta</taxon>
        <taxon>Embryophyta</taxon>
        <taxon>Tracheophyta</taxon>
        <taxon>Spermatophyta</taxon>
        <taxon>Magnoliopsida</taxon>
        <taxon>eudicotyledons</taxon>
        <taxon>Gunneridae</taxon>
        <taxon>Pentapetalae</taxon>
        <taxon>asterids</taxon>
        <taxon>Ericales</taxon>
        <taxon>Ericaceae</taxon>
        <taxon>Ericoideae</taxon>
        <taxon>Rhodoreae</taxon>
        <taxon>Rhododendron</taxon>
    </lineage>
</organism>
<keyword evidence="13" id="KW-0805">Transcription regulation</keyword>
<keyword evidence="9" id="KW-0547">Nucleotide-binding</keyword>
<evidence type="ECO:0000256" key="7">
    <source>
        <dbReference type="ARBA" id="ARBA00022598"/>
    </source>
</evidence>
<evidence type="ECO:0000256" key="15">
    <source>
        <dbReference type="ARBA" id="ARBA00023146"/>
    </source>
</evidence>
<comment type="subcellular location">
    <subcellularLocation>
        <location evidence="3">Cytoplasm</location>
    </subcellularLocation>
    <subcellularLocation>
        <location evidence="2">Nucleus</location>
    </subcellularLocation>
</comment>
<evidence type="ECO:0000256" key="1">
    <source>
        <dbReference type="ARBA" id="ARBA00001946"/>
    </source>
</evidence>
<evidence type="ECO:0000256" key="12">
    <source>
        <dbReference type="ARBA" id="ARBA00022917"/>
    </source>
</evidence>
<sequence length="521" mass="59026">MLGTARDALYMELWHACAGPLVTLPREGERAYYFPEGHMEQQTEITSPDSPLPEPQSCNVHSFCKTLTTSDTSTHGGFFVLRRHADDCLPPLVSSKIPIKSAFVDLYIDFHKNHHIVFYCRRWCLVLTSSFLFQDMSQQPPWQELFLEKSHAILLLRWRHCSLFRRRTLVAIGTHDLDTINGPFTYEALPPSEINFVPLKQVKSFRADELMEFYKVEALFEDLHSEGYSRSRNTTFIVILLLVYTSEIFAFPFFRTVLSLPPIINGAHSAITLKTKNVFIECTATDLTKAKVVLNTMVTMFSTYCERKFEVEPVQVIYSDGSSCDYLDISPFQMEVSLSYIADINGVPLEENEDVAIAYGYNEIPKRFPASVNPLRLNEFSNEIRKEIAMCGFGEVLNYTLSASEENFTMLNRIDDRSTTVILGNSLSSALEVVRTSLMLGMLKNAAGKKGLQKPIKIIHGLVDRVMDVIGAPFGVNVGYYFEPTKEPEFLPRQQANIIYKGKRIGAFGTAHPEVCRAPLK</sequence>
<evidence type="ECO:0000256" key="2">
    <source>
        <dbReference type="ARBA" id="ARBA00004123"/>
    </source>
</evidence>
<evidence type="ECO:0000256" key="11">
    <source>
        <dbReference type="ARBA" id="ARBA00022842"/>
    </source>
</evidence>
<feature type="domain" description="B3/B4 tRNA-binding" evidence="19">
    <location>
        <begin position="139"/>
        <end position="306"/>
    </location>
</feature>
<keyword evidence="14" id="KW-0238">DNA-binding</keyword>
<evidence type="ECO:0000256" key="4">
    <source>
        <dbReference type="ARBA" id="ARBA00007438"/>
    </source>
</evidence>
<keyword evidence="17" id="KW-0539">Nucleus</keyword>
<proteinExistence type="inferred from homology"/>
<dbReference type="SUPFAM" id="SSF101936">
    <property type="entry name" value="DNA-binding pseudobarrel domain"/>
    <property type="match status" value="1"/>
</dbReference>
<dbReference type="GO" id="GO:0004826">
    <property type="term" value="F:phenylalanine-tRNA ligase activity"/>
    <property type="evidence" value="ECO:0007669"/>
    <property type="project" value="UniProtKB-EC"/>
</dbReference>
<dbReference type="SUPFAM" id="SSF55681">
    <property type="entry name" value="Class II aaRS and biotin synthetases"/>
    <property type="match status" value="1"/>
</dbReference>
<dbReference type="GO" id="GO:0009328">
    <property type="term" value="C:phenylalanine-tRNA ligase complex"/>
    <property type="evidence" value="ECO:0007669"/>
    <property type="project" value="TreeGrafter"/>
</dbReference>
<dbReference type="Proteomes" id="UP000823749">
    <property type="component" value="Chromosome 10"/>
</dbReference>
<dbReference type="GO" id="GO:0006432">
    <property type="term" value="P:phenylalanyl-tRNA aminoacylation"/>
    <property type="evidence" value="ECO:0007669"/>
    <property type="project" value="InterPro"/>
</dbReference>
<dbReference type="InterPro" id="IPR015300">
    <property type="entry name" value="DNA-bd_pseudobarrel_sf"/>
</dbReference>
<dbReference type="EC" id="6.1.1.20" evidence="5"/>
<dbReference type="InterPro" id="IPR045060">
    <property type="entry name" value="Phe-tRNA-ligase_IIc_bsu"/>
</dbReference>
<dbReference type="AlphaFoldDB" id="A0AAV6IIT7"/>
<dbReference type="InterPro" id="IPR020825">
    <property type="entry name" value="Phe-tRNA_synthase-like_B3/B4"/>
</dbReference>
<evidence type="ECO:0000259" key="19">
    <source>
        <dbReference type="SMART" id="SM00873"/>
    </source>
</evidence>
<evidence type="ECO:0000256" key="5">
    <source>
        <dbReference type="ARBA" id="ARBA00012814"/>
    </source>
</evidence>
<evidence type="ECO:0000313" key="21">
    <source>
        <dbReference type="Proteomes" id="UP000823749"/>
    </source>
</evidence>
<dbReference type="Gene3D" id="3.30.930.10">
    <property type="entry name" value="Bira Bifunctional Protein, Domain 2"/>
    <property type="match status" value="2"/>
</dbReference>
<dbReference type="PANTHER" id="PTHR10947:SF0">
    <property type="entry name" value="PHENYLALANINE--TRNA LIGASE BETA SUBUNIT"/>
    <property type="match status" value="1"/>
</dbReference>
<evidence type="ECO:0000256" key="9">
    <source>
        <dbReference type="ARBA" id="ARBA00022741"/>
    </source>
</evidence>